<evidence type="ECO:0000256" key="6">
    <source>
        <dbReference type="ARBA" id="ARBA00023136"/>
    </source>
</evidence>
<evidence type="ECO:0000256" key="5">
    <source>
        <dbReference type="ARBA" id="ARBA00022944"/>
    </source>
</evidence>
<dbReference type="Proteomes" id="UP001598352">
    <property type="component" value="Unassembled WGS sequence"/>
</dbReference>
<keyword evidence="6" id="KW-0472">Membrane</keyword>
<dbReference type="SUPFAM" id="SSF53756">
    <property type="entry name" value="UDP-Glycosyltransferase/glycogen phosphorylase"/>
    <property type="match status" value="1"/>
</dbReference>
<proteinExistence type="inferred from homology"/>
<dbReference type="Gene3D" id="3.40.50.11820">
    <property type="match status" value="1"/>
</dbReference>
<accession>A0ABW6F8D0</accession>
<dbReference type="InterPro" id="IPR007554">
    <property type="entry name" value="Glycerophosphate_synth"/>
</dbReference>
<dbReference type="RefSeq" id="WP_382776972.1">
    <property type="nucleotide sequence ID" value="NZ_JBHXKZ010000033.1"/>
</dbReference>
<evidence type="ECO:0000256" key="4">
    <source>
        <dbReference type="ARBA" id="ARBA00022679"/>
    </source>
</evidence>
<organism evidence="7 8">
    <name type="scientific">Streptomyces rubiginosohelvolus</name>
    <dbReference type="NCBI Taxonomy" id="67362"/>
    <lineage>
        <taxon>Bacteria</taxon>
        <taxon>Bacillati</taxon>
        <taxon>Actinomycetota</taxon>
        <taxon>Actinomycetes</taxon>
        <taxon>Kitasatosporales</taxon>
        <taxon>Streptomycetaceae</taxon>
        <taxon>Streptomyces</taxon>
    </lineage>
</organism>
<evidence type="ECO:0000313" key="8">
    <source>
        <dbReference type="Proteomes" id="UP001598352"/>
    </source>
</evidence>
<keyword evidence="3" id="KW-1003">Cell membrane</keyword>
<gene>
    <name evidence="7" type="ORF">ACFWOQ_29965</name>
</gene>
<evidence type="ECO:0000313" key="7">
    <source>
        <dbReference type="EMBL" id="MFD4826803.1"/>
    </source>
</evidence>
<reference evidence="7 8" key="1">
    <citation type="submission" date="2024-09" db="EMBL/GenBank/DDBJ databases">
        <title>The Natural Products Discovery Center: Release of the First 8490 Sequenced Strains for Exploring Actinobacteria Biosynthetic Diversity.</title>
        <authorList>
            <person name="Kalkreuter E."/>
            <person name="Kautsar S.A."/>
            <person name="Yang D."/>
            <person name="Bader C.D."/>
            <person name="Teijaro C.N."/>
            <person name="Fluegel L."/>
            <person name="Davis C.M."/>
            <person name="Simpson J.R."/>
            <person name="Lauterbach L."/>
            <person name="Steele A.D."/>
            <person name="Gui C."/>
            <person name="Meng S."/>
            <person name="Li G."/>
            <person name="Viehrig K."/>
            <person name="Ye F."/>
            <person name="Su P."/>
            <person name="Kiefer A.F."/>
            <person name="Nichols A."/>
            <person name="Cepeda A.J."/>
            <person name="Yan W."/>
            <person name="Fan B."/>
            <person name="Jiang Y."/>
            <person name="Adhikari A."/>
            <person name="Zheng C.-J."/>
            <person name="Schuster L."/>
            <person name="Cowan T.M."/>
            <person name="Smanski M.J."/>
            <person name="Chevrette M.G."/>
            <person name="De Carvalho L.P.S."/>
            <person name="Shen B."/>
        </authorList>
    </citation>
    <scope>NUCLEOTIDE SEQUENCE [LARGE SCALE GENOMIC DNA]</scope>
    <source>
        <strain evidence="7 8">NPDC058428</strain>
    </source>
</reference>
<comment type="caution">
    <text evidence="7">The sequence shown here is derived from an EMBL/GenBank/DDBJ whole genome shotgun (WGS) entry which is preliminary data.</text>
</comment>
<dbReference type="EMBL" id="JBHXKZ010000033">
    <property type="protein sequence ID" value="MFD4826803.1"/>
    <property type="molecule type" value="Genomic_DNA"/>
</dbReference>
<dbReference type="InterPro" id="IPR043148">
    <property type="entry name" value="TagF_C"/>
</dbReference>
<dbReference type="Gene3D" id="3.40.50.12580">
    <property type="match status" value="1"/>
</dbReference>
<protein>
    <submittedName>
        <fullName evidence="7">CDP-glycerol glycerophosphotransferase family protein</fullName>
    </submittedName>
</protein>
<comment type="similarity">
    <text evidence="2">Belongs to the CDP-glycerol glycerophosphotransferase family.</text>
</comment>
<evidence type="ECO:0000256" key="3">
    <source>
        <dbReference type="ARBA" id="ARBA00022475"/>
    </source>
</evidence>
<name>A0ABW6F8D0_9ACTN</name>
<sequence length="932" mass="104609">MASLEAIPDELGRLMKYFPETPVEERREFHRAAKDFLARAAPKVVRQFSPMARVKWHLAASGRGDELVDLLHYERENPGAFSVRGLRRARIELPGVESSSLPSSVRNFNRSELPVRGKLLGLAWEDGKLQIKGYAYIPNVPSATGKRSLRVAVLRRQGSRSTLPLRLRTVVEPRATAEAKGALHNYDWSGFEIAVDPARLRVRGQWQPGTWRLGVGIPRPGGMSVGSITKNNAGAAGHSLTRTLDDGVRLVAGFDRNRLRLSVDVVPAEIIAQEADGDTLTVTLRSRVTTPAGKYPTALRIDHEPSGFATDLPLQQGETGADGWLRHTARLPLADLPVDGVRPGKSVKYRTLIVFADGTTRRATNGTGPVTGVHPLPEGRDGVHPLPEGRELAILTDGAGNFTPQVRTVQPVVDGVEWTADGELVLTGVYTGPAEQMKMVLRHTGRNEDRPLPVEFADGRFTARLRPDTMPTYEGTVPLRAGRWMPRLRRTTEWDHTRDLPVTIRPDLVGTLPLTHRGEHRTYTVERVDFDRIFVESGPVLGPELRGAYRQRLMRDVYTPEQRELPLREAVLYNSFGGKQFSDSPRAVYEELKRRGTEVEHIAMVHDQQVVLPPGVRGVEWGSKEWYEALARSRYVVTNGGIREWFVRREGQVVVQTWHGTPLKRIGADLLGTPKANLAYIASLPQRSRQYSLFITPNAFTTPIMTNSFRLQCEVLEAGYPRNDVFHAPDRVKRAAAVREKLGIPAGKKVVLYAPTWRDDQRYGGRRFKLDNKIDVEAAQRELGEDHVLLYRKHHKVLDSIPGAGQGFVYDVTYYPDIADLYLIADVMITDYSSVLFDFAHSGRPMLFFTYDLEHYRDTLRGFYFDFTSRAPGPLIKTSEDLVSAIRNIDAVSEEYKEKYAQFRVDFCEPSDGRASARVVDRMLAVKDEQQS</sequence>
<keyword evidence="5" id="KW-0777">Teichoic acid biosynthesis</keyword>
<dbReference type="InterPro" id="IPR051612">
    <property type="entry name" value="Teichoic_Acid_Biosynth"/>
</dbReference>
<dbReference type="PANTHER" id="PTHR37316">
    <property type="entry name" value="TEICHOIC ACID GLYCEROL-PHOSPHATE PRIMASE"/>
    <property type="match status" value="1"/>
</dbReference>
<comment type="subcellular location">
    <subcellularLocation>
        <location evidence="1">Cell membrane</location>
        <topology evidence="1">Peripheral membrane protein</topology>
    </subcellularLocation>
</comment>
<keyword evidence="8" id="KW-1185">Reference proteome</keyword>
<dbReference type="Pfam" id="PF04464">
    <property type="entry name" value="Glyphos_transf"/>
    <property type="match status" value="1"/>
</dbReference>
<dbReference type="PANTHER" id="PTHR37316:SF3">
    <property type="entry name" value="TEICHOIC ACID GLYCEROL-PHOSPHATE TRANSFERASE"/>
    <property type="match status" value="1"/>
</dbReference>
<evidence type="ECO:0000256" key="1">
    <source>
        <dbReference type="ARBA" id="ARBA00004202"/>
    </source>
</evidence>
<keyword evidence="4" id="KW-0808">Transferase</keyword>
<dbReference type="InterPro" id="IPR043149">
    <property type="entry name" value="TagF_N"/>
</dbReference>
<evidence type="ECO:0000256" key="2">
    <source>
        <dbReference type="ARBA" id="ARBA00010488"/>
    </source>
</evidence>